<gene>
    <name evidence="12" type="ORF">BJY24_007760</name>
</gene>
<evidence type="ECO:0000259" key="10">
    <source>
        <dbReference type="Pfam" id="PF13231"/>
    </source>
</evidence>
<comment type="caution">
    <text evidence="12">The sequence shown here is derived from an EMBL/GenBank/DDBJ whole genome shotgun (WGS) entry which is preliminary data.</text>
</comment>
<feature type="transmembrane region" description="Helical" evidence="9">
    <location>
        <begin position="214"/>
        <end position="233"/>
    </location>
</feature>
<dbReference type="Pfam" id="PF13231">
    <property type="entry name" value="PMT_2"/>
    <property type="match status" value="1"/>
</dbReference>
<dbReference type="InterPro" id="IPR050297">
    <property type="entry name" value="LipidA_mod_glycosyltrf_83"/>
</dbReference>
<evidence type="ECO:0000256" key="4">
    <source>
        <dbReference type="ARBA" id="ARBA00022679"/>
    </source>
</evidence>
<dbReference type="PANTHER" id="PTHR33908:SF3">
    <property type="entry name" value="UNDECAPRENYL PHOSPHATE-ALPHA-4-AMINO-4-DEOXY-L-ARABINOSE ARABINOSYL TRANSFERASE"/>
    <property type="match status" value="1"/>
</dbReference>
<evidence type="ECO:0000256" key="3">
    <source>
        <dbReference type="ARBA" id="ARBA00022676"/>
    </source>
</evidence>
<sequence>MTTIEAPARREAPQTPSPPSRRSRAHHLFFGPDDQPRWARPALWALLLATAVAYLWALSENGWANDYYAAAVQAGTQSWKALLFGSLDAGNAITVDKPPASLWVMGLSGRLFGFSSFSMLLPQALMGVASVGLVYAAVRRWSGPAAGLLAGGALALTPVAALMFRFNNPDALLVFLMVAAAYCTVRATERGSGRWLALAGVAIGFGFLTKMMQAFLVLPAFALVFLVAAPIGIWRRIGKLLGALVAVVVSSGWYILLVELWPAGSRPYIGGSTNNSLLELALGYNGLGRVLGGSGNGGGGGPGGGGNTGFGGGTGITRMFGDSMGTEISWLFPAALIGLVAGLWLTRRTPRTGRTRAALILWGGWLLVTGVVFSFMQGTMHPYYTVALAPAIAALVGLSVVELWRARGHIAARGVLGIMLATTGVWNFFLLNRTPDWFPALRWVLLIGSIVTALVLVVGAHRLGRLTVVVTAAALLFGLGGTAAYTIDTVTTAHSGSIPTSGPQTGHGMGFPGGSGGPGAADGSGRPDGADGQRGLRNSDGAPTQGEPASQGGTAPQGGTPGGNASSNTELQQLLKNSGDYRWAAATTGAQSAGSLELSTGTSVMGIGGFTGSDESPTPAQFQQYVADGDIHYYIAGSGMGGPGGERGVSSEITEWVEAHFTAVTVGGTTVYDLTQPSS</sequence>
<feature type="transmembrane region" description="Helical" evidence="9">
    <location>
        <begin position="328"/>
        <end position="345"/>
    </location>
</feature>
<dbReference type="GO" id="GO:0005886">
    <property type="term" value="C:plasma membrane"/>
    <property type="evidence" value="ECO:0007669"/>
    <property type="project" value="UniProtKB-SubCell"/>
</dbReference>
<feature type="region of interest" description="Disordered" evidence="8">
    <location>
        <begin position="1"/>
        <end position="26"/>
    </location>
</feature>
<evidence type="ECO:0000313" key="13">
    <source>
        <dbReference type="Proteomes" id="UP000540412"/>
    </source>
</evidence>
<protein>
    <submittedName>
        <fullName evidence="12">4-amino-4-deoxy-L-arabinose transferase-like glycosyltransferase</fullName>
    </submittedName>
</protein>
<dbReference type="GO" id="GO:0010041">
    <property type="term" value="P:response to iron(III) ion"/>
    <property type="evidence" value="ECO:0007669"/>
    <property type="project" value="TreeGrafter"/>
</dbReference>
<dbReference type="InterPro" id="IPR038731">
    <property type="entry name" value="RgtA/B/C-like"/>
</dbReference>
<dbReference type="GO" id="GO:0009103">
    <property type="term" value="P:lipopolysaccharide biosynthetic process"/>
    <property type="evidence" value="ECO:0007669"/>
    <property type="project" value="UniProtKB-ARBA"/>
</dbReference>
<dbReference type="Proteomes" id="UP000540412">
    <property type="component" value="Unassembled WGS sequence"/>
</dbReference>
<dbReference type="PANTHER" id="PTHR33908">
    <property type="entry name" value="MANNOSYLTRANSFERASE YKCB-RELATED"/>
    <property type="match status" value="1"/>
</dbReference>
<dbReference type="RefSeq" id="WP_184782351.1">
    <property type="nucleotide sequence ID" value="NZ_JACHIT010000002.1"/>
</dbReference>
<feature type="transmembrane region" description="Helical" evidence="9">
    <location>
        <begin position="240"/>
        <end position="258"/>
    </location>
</feature>
<keyword evidence="7 9" id="KW-0472">Membrane</keyword>
<feature type="transmembrane region" description="Helical" evidence="9">
    <location>
        <begin position="441"/>
        <end position="459"/>
    </location>
</feature>
<feature type="transmembrane region" description="Helical" evidence="9">
    <location>
        <begin position="410"/>
        <end position="429"/>
    </location>
</feature>
<dbReference type="Pfam" id="PF24878">
    <property type="entry name" value="YkcB_C"/>
    <property type="match status" value="1"/>
</dbReference>
<accession>A0A7W9PNL5</accession>
<dbReference type="GO" id="GO:0016763">
    <property type="term" value="F:pentosyltransferase activity"/>
    <property type="evidence" value="ECO:0007669"/>
    <property type="project" value="TreeGrafter"/>
</dbReference>
<dbReference type="EMBL" id="JACHIT010000002">
    <property type="protein sequence ID" value="MBB5918848.1"/>
    <property type="molecule type" value="Genomic_DNA"/>
</dbReference>
<feature type="region of interest" description="Disordered" evidence="8">
    <location>
        <begin position="495"/>
        <end position="568"/>
    </location>
</feature>
<feature type="transmembrane region" description="Helical" evidence="9">
    <location>
        <begin position="466"/>
        <end position="487"/>
    </location>
</feature>
<feature type="transmembrane region" description="Helical" evidence="9">
    <location>
        <begin position="145"/>
        <end position="164"/>
    </location>
</feature>
<evidence type="ECO:0000313" key="12">
    <source>
        <dbReference type="EMBL" id="MBB5918848.1"/>
    </source>
</evidence>
<dbReference type="InterPro" id="IPR056785">
    <property type="entry name" value="YkcA/B-like_C"/>
</dbReference>
<organism evidence="12 13">
    <name type="scientific">Nocardia transvalensis</name>
    <dbReference type="NCBI Taxonomy" id="37333"/>
    <lineage>
        <taxon>Bacteria</taxon>
        <taxon>Bacillati</taxon>
        <taxon>Actinomycetota</taxon>
        <taxon>Actinomycetes</taxon>
        <taxon>Mycobacteriales</taxon>
        <taxon>Nocardiaceae</taxon>
        <taxon>Nocardia</taxon>
    </lineage>
</organism>
<proteinExistence type="predicted"/>
<feature type="domain" description="Putative mannosyltransferase YkcA/B-like C-terminal" evidence="11">
    <location>
        <begin position="573"/>
        <end position="660"/>
    </location>
</feature>
<feature type="compositionally biased region" description="Polar residues" evidence="8">
    <location>
        <begin position="495"/>
        <end position="504"/>
    </location>
</feature>
<feature type="transmembrane region" description="Helical" evidence="9">
    <location>
        <begin position="111"/>
        <end position="138"/>
    </location>
</feature>
<keyword evidence="2" id="KW-1003">Cell membrane</keyword>
<reference evidence="12 13" key="1">
    <citation type="submission" date="2020-08" db="EMBL/GenBank/DDBJ databases">
        <title>Sequencing the genomes of 1000 actinobacteria strains.</title>
        <authorList>
            <person name="Klenk H.-P."/>
        </authorList>
    </citation>
    <scope>NUCLEOTIDE SEQUENCE [LARGE SCALE GENOMIC DNA]</scope>
    <source>
        <strain evidence="12 13">DSM 43582</strain>
    </source>
</reference>
<evidence type="ECO:0000256" key="8">
    <source>
        <dbReference type="SAM" id="MobiDB-lite"/>
    </source>
</evidence>
<feature type="transmembrane region" description="Helical" evidence="9">
    <location>
        <begin position="357"/>
        <end position="376"/>
    </location>
</feature>
<dbReference type="AlphaFoldDB" id="A0A7W9PNL5"/>
<feature type="domain" description="Glycosyltransferase RgtA/B/C/D-like" evidence="10">
    <location>
        <begin position="96"/>
        <end position="251"/>
    </location>
</feature>
<keyword evidence="4 12" id="KW-0808">Transferase</keyword>
<keyword evidence="3" id="KW-0328">Glycosyltransferase</keyword>
<evidence type="ECO:0000256" key="2">
    <source>
        <dbReference type="ARBA" id="ARBA00022475"/>
    </source>
</evidence>
<evidence type="ECO:0000256" key="6">
    <source>
        <dbReference type="ARBA" id="ARBA00022989"/>
    </source>
</evidence>
<feature type="compositionally biased region" description="Gly residues" evidence="8">
    <location>
        <begin position="505"/>
        <end position="522"/>
    </location>
</feature>
<evidence type="ECO:0000256" key="9">
    <source>
        <dbReference type="SAM" id="Phobius"/>
    </source>
</evidence>
<feature type="transmembrane region" description="Helical" evidence="9">
    <location>
        <begin position="42"/>
        <end position="59"/>
    </location>
</feature>
<keyword evidence="5 9" id="KW-0812">Transmembrane</keyword>
<comment type="subcellular location">
    <subcellularLocation>
        <location evidence="1">Cell membrane</location>
        <topology evidence="1">Multi-pass membrane protein</topology>
    </subcellularLocation>
</comment>
<evidence type="ECO:0000259" key="11">
    <source>
        <dbReference type="Pfam" id="PF24878"/>
    </source>
</evidence>
<name>A0A7W9PNL5_9NOCA</name>
<feature type="transmembrane region" description="Helical" evidence="9">
    <location>
        <begin position="382"/>
        <end position="403"/>
    </location>
</feature>
<evidence type="ECO:0000256" key="7">
    <source>
        <dbReference type="ARBA" id="ARBA00023136"/>
    </source>
</evidence>
<keyword evidence="13" id="KW-1185">Reference proteome</keyword>
<keyword evidence="6 9" id="KW-1133">Transmembrane helix</keyword>
<evidence type="ECO:0000256" key="1">
    <source>
        <dbReference type="ARBA" id="ARBA00004651"/>
    </source>
</evidence>
<evidence type="ECO:0000256" key="5">
    <source>
        <dbReference type="ARBA" id="ARBA00022692"/>
    </source>
</evidence>